<dbReference type="PANTHER" id="PTHR46268">
    <property type="entry name" value="STRESS RESPONSE PROTEIN NHAX"/>
    <property type="match status" value="1"/>
</dbReference>
<name>A0A1H3ERA2_9EURY</name>
<sequence length="146" mass="15920">MYDTILIPYDGSDEARRGAEHGIELAAALGASVHALYVVDLPGAPRTVYIRDDEEQIREEHRDYGERVTEELCEMAGEQGVECTTAIRSGSPAEEIVDYAEEHGMDAIVLGSAYQGKFRAILGGTSDKVVRTSSVPVITDRMSVED</sequence>
<dbReference type="PRINTS" id="PR01438">
    <property type="entry name" value="UNVRSLSTRESS"/>
</dbReference>
<dbReference type="Proteomes" id="UP000199079">
    <property type="component" value="Unassembled WGS sequence"/>
</dbReference>
<feature type="domain" description="UspA" evidence="2">
    <location>
        <begin position="1"/>
        <end position="138"/>
    </location>
</feature>
<dbReference type="GeneID" id="43839739"/>
<dbReference type="EMBL" id="FNPC01000001">
    <property type="protein sequence ID" value="SDX81087.1"/>
    <property type="molecule type" value="Genomic_DNA"/>
</dbReference>
<gene>
    <name evidence="3" type="ORF">SAMN05216564_101556</name>
</gene>
<comment type="similarity">
    <text evidence="1">Belongs to the universal stress protein A family.</text>
</comment>
<dbReference type="InterPro" id="IPR006016">
    <property type="entry name" value="UspA"/>
</dbReference>
<organism evidence="3 4">
    <name type="scientific">Halopenitus persicus</name>
    <dbReference type="NCBI Taxonomy" id="1048396"/>
    <lineage>
        <taxon>Archaea</taxon>
        <taxon>Methanobacteriati</taxon>
        <taxon>Methanobacteriota</taxon>
        <taxon>Stenosarchaea group</taxon>
        <taxon>Halobacteria</taxon>
        <taxon>Halobacteriales</taxon>
        <taxon>Haloferacaceae</taxon>
        <taxon>Halopenitus</taxon>
    </lineage>
</organism>
<evidence type="ECO:0000259" key="2">
    <source>
        <dbReference type="Pfam" id="PF00582"/>
    </source>
</evidence>
<protein>
    <submittedName>
        <fullName evidence="3">Nucleotide-binding universal stress protein, UspA family</fullName>
    </submittedName>
</protein>
<proteinExistence type="inferred from homology"/>
<evidence type="ECO:0000313" key="3">
    <source>
        <dbReference type="EMBL" id="SDX81087.1"/>
    </source>
</evidence>
<dbReference type="AlphaFoldDB" id="A0A1H3ERA2"/>
<evidence type="ECO:0000313" key="4">
    <source>
        <dbReference type="Proteomes" id="UP000199079"/>
    </source>
</evidence>
<dbReference type="OrthoDB" id="105697at2157"/>
<accession>A0A1H3ERA2</accession>
<dbReference type="Pfam" id="PF00582">
    <property type="entry name" value="Usp"/>
    <property type="match status" value="1"/>
</dbReference>
<dbReference type="Gene3D" id="3.40.50.620">
    <property type="entry name" value="HUPs"/>
    <property type="match status" value="1"/>
</dbReference>
<dbReference type="CDD" id="cd00293">
    <property type="entry name" value="USP-like"/>
    <property type="match status" value="1"/>
</dbReference>
<reference evidence="4" key="1">
    <citation type="submission" date="2016-10" db="EMBL/GenBank/DDBJ databases">
        <authorList>
            <person name="Varghese N."/>
            <person name="Submissions S."/>
        </authorList>
    </citation>
    <scope>NUCLEOTIDE SEQUENCE [LARGE SCALE GENOMIC DNA]</scope>
    <source>
        <strain evidence="4">DC30,IBRC 10041,KCTC 4046</strain>
    </source>
</reference>
<dbReference type="RefSeq" id="WP_021074988.1">
    <property type="nucleotide sequence ID" value="NZ_FNPC01000001.1"/>
</dbReference>
<keyword evidence="4" id="KW-1185">Reference proteome</keyword>
<dbReference type="InterPro" id="IPR014729">
    <property type="entry name" value="Rossmann-like_a/b/a_fold"/>
</dbReference>
<dbReference type="PANTHER" id="PTHR46268:SF6">
    <property type="entry name" value="UNIVERSAL STRESS PROTEIN UP12"/>
    <property type="match status" value="1"/>
</dbReference>
<dbReference type="InterPro" id="IPR006015">
    <property type="entry name" value="Universal_stress_UspA"/>
</dbReference>
<evidence type="ECO:0000256" key="1">
    <source>
        <dbReference type="ARBA" id="ARBA00008791"/>
    </source>
</evidence>
<dbReference type="SUPFAM" id="SSF52402">
    <property type="entry name" value="Adenine nucleotide alpha hydrolases-like"/>
    <property type="match status" value="1"/>
</dbReference>